<evidence type="ECO:0000313" key="3">
    <source>
        <dbReference type="Proteomes" id="UP000319986"/>
    </source>
</evidence>
<feature type="compositionally biased region" description="Low complexity" evidence="1">
    <location>
        <begin position="246"/>
        <end position="265"/>
    </location>
</feature>
<dbReference type="Proteomes" id="UP000319986">
    <property type="component" value="Unassembled WGS sequence"/>
</dbReference>
<dbReference type="GeneID" id="82887601"/>
<feature type="region of interest" description="Disordered" evidence="1">
    <location>
        <begin position="243"/>
        <end position="298"/>
    </location>
</feature>
<feature type="region of interest" description="Disordered" evidence="1">
    <location>
        <begin position="1"/>
        <end position="64"/>
    </location>
</feature>
<dbReference type="AlphaFoldDB" id="A0A4Y4C4T5"/>
<protein>
    <recommendedName>
        <fullName evidence="4">DUF3710 domain-containing protein</fullName>
    </recommendedName>
</protein>
<dbReference type="EMBL" id="BJNT01000011">
    <property type="protein sequence ID" value="GEC86147.1"/>
    <property type="molecule type" value="Genomic_DNA"/>
</dbReference>
<gene>
    <name evidence="2" type="ORF">CVA01_14610</name>
</gene>
<evidence type="ECO:0000256" key="1">
    <source>
        <dbReference type="SAM" id="MobiDB-lite"/>
    </source>
</evidence>
<organism evidence="2 3">
    <name type="scientific">Corynebacterium variabile</name>
    <dbReference type="NCBI Taxonomy" id="1727"/>
    <lineage>
        <taxon>Bacteria</taxon>
        <taxon>Bacillati</taxon>
        <taxon>Actinomycetota</taxon>
        <taxon>Actinomycetes</taxon>
        <taxon>Mycobacteriales</taxon>
        <taxon>Corynebacteriaceae</taxon>
        <taxon>Corynebacterium</taxon>
    </lineage>
</organism>
<feature type="compositionally biased region" description="Polar residues" evidence="1">
    <location>
        <begin position="288"/>
        <end position="298"/>
    </location>
</feature>
<name>A0A4Y4C4T5_9CORY</name>
<evidence type="ECO:0008006" key="4">
    <source>
        <dbReference type="Google" id="ProtNLM"/>
    </source>
</evidence>
<reference evidence="2 3" key="1">
    <citation type="submission" date="2019-06" db="EMBL/GenBank/DDBJ databases">
        <title>Whole genome shotgun sequence of Corynebacterium variabile NBRC 15286.</title>
        <authorList>
            <person name="Hosoyama A."/>
            <person name="Uohara A."/>
            <person name="Ohji S."/>
            <person name="Ichikawa N."/>
        </authorList>
    </citation>
    <scope>NUCLEOTIDE SEQUENCE [LARGE SCALE GENOMIC DNA]</scope>
    <source>
        <strain evidence="2 3">NBRC 15286</strain>
    </source>
</reference>
<proteinExistence type="predicted"/>
<comment type="caution">
    <text evidence="2">The sequence shown here is derived from an EMBL/GenBank/DDBJ whole genome shotgun (WGS) entry which is preliminary data.</text>
</comment>
<dbReference type="Pfam" id="PF12502">
    <property type="entry name" value="DUF3710"/>
    <property type="match status" value="1"/>
</dbReference>
<dbReference type="InterPro" id="IPR022183">
    <property type="entry name" value="DUF3710"/>
</dbReference>
<evidence type="ECO:0000313" key="2">
    <source>
        <dbReference type="EMBL" id="GEC86147.1"/>
    </source>
</evidence>
<accession>A0A4Y4C4T5</accession>
<feature type="compositionally biased region" description="Low complexity" evidence="1">
    <location>
        <begin position="28"/>
        <end position="55"/>
    </location>
</feature>
<sequence length="298" mass="31220">MWPFGKSRNSSARPENETVESPHSGAVADATPETGAPAADAGAQGRAQDAAQGTASSSYDPVNGSFGPFDGDSVNYRDFDFSDFAKGGLDLGSMLIPVPHKGEVQVEMGKEGPRQIHILTPFGRITPAAFAAPRSGGQWASDIDGFAESMAGDGLEVTRRDNDWGVELVGTVGDGVVRVIGVDGPRWMLRMTLAGPATSAEELAELSYEVISRTFVNRGSEPAPAGRSLPVAIPQAMADELKRTLAQQQQAQAQKAQKSAPAASPEATGDATRNAPVQPEQARRRTGGTASRQMGDSE</sequence>
<dbReference type="RefSeq" id="WP_141329679.1">
    <property type="nucleotide sequence ID" value="NZ_BJNT01000011.1"/>
</dbReference>